<dbReference type="Gramene" id="AUR62026555-RA">
    <property type="protein sequence ID" value="AUR62026555-RA:cds"/>
    <property type="gene ID" value="AUR62026555"/>
</dbReference>
<evidence type="ECO:0000313" key="6">
    <source>
        <dbReference type="EnsemblPlants" id="AUR62026555-RA:cds"/>
    </source>
</evidence>
<dbReference type="EnsemblPlants" id="AUR62026555-RA">
    <property type="protein sequence ID" value="AUR62026555-RA:cds"/>
    <property type="gene ID" value="AUR62026555"/>
</dbReference>
<dbReference type="Pfam" id="PF03000">
    <property type="entry name" value="NPH3"/>
    <property type="match status" value="1"/>
</dbReference>
<comment type="pathway">
    <text evidence="1">Protein modification; protein ubiquitination.</text>
</comment>
<evidence type="ECO:0000256" key="1">
    <source>
        <dbReference type="ARBA" id="ARBA00004906"/>
    </source>
</evidence>
<keyword evidence="2" id="KW-0833">Ubl conjugation pathway</keyword>
<reference evidence="6" key="1">
    <citation type="journal article" date="2017" name="Nature">
        <title>The genome of Chenopodium quinoa.</title>
        <authorList>
            <person name="Jarvis D.E."/>
            <person name="Ho Y.S."/>
            <person name="Lightfoot D.J."/>
            <person name="Schmoeckel S.M."/>
            <person name="Li B."/>
            <person name="Borm T.J.A."/>
            <person name="Ohyanagi H."/>
            <person name="Mineta K."/>
            <person name="Michell C.T."/>
            <person name="Saber N."/>
            <person name="Kharbatia N.M."/>
            <person name="Rupper R.R."/>
            <person name="Sharp A.R."/>
            <person name="Dally N."/>
            <person name="Boughton B.A."/>
            <person name="Woo Y.H."/>
            <person name="Gao G."/>
            <person name="Schijlen E.G.W.M."/>
            <person name="Guo X."/>
            <person name="Momin A.A."/>
            <person name="Negrao S."/>
            <person name="Al-Babili S."/>
            <person name="Gehring C."/>
            <person name="Roessner U."/>
            <person name="Jung C."/>
            <person name="Murphy K."/>
            <person name="Arold S.T."/>
            <person name="Gojobori T."/>
            <person name="van der Linden C.G."/>
            <person name="van Loo E.N."/>
            <person name="Jellen E.N."/>
            <person name="Maughan P.J."/>
            <person name="Tester M."/>
        </authorList>
    </citation>
    <scope>NUCLEOTIDE SEQUENCE [LARGE SCALE GENOMIC DNA]</scope>
    <source>
        <strain evidence="6">cv. PI 614886</strain>
    </source>
</reference>
<dbReference type="GO" id="GO:0016567">
    <property type="term" value="P:protein ubiquitination"/>
    <property type="evidence" value="ECO:0007669"/>
    <property type="project" value="UniProtKB-UniPathway"/>
</dbReference>
<comment type="similarity">
    <text evidence="3">Belongs to the NPH3 family.</text>
</comment>
<name>A0A803MBT8_CHEQI</name>
<dbReference type="InterPro" id="IPR027356">
    <property type="entry name" value="NPH3_dom"/>
</dbReference>
<dbReference type="InterPro" id="IPR011333">
    <property type="entry name" value="SKP1/BTB/POZ_sf"/>
</dbReference>
<dbReference type="AlphaFoldDB" id="A0A803MBT8"/>
<feature type="compositionally biased region" description="Low complexity" evidence="4">
    <location>
        <begin position="205"/>
        <end position="219"/>
    </location>
</feature>
<dbReference type="Proteomes" id="UP000596660">
    <property type="component" value="Unplaced"/>
</dbReference>
<protein>
    <recommendedName>
        <fullName evidence="5">NPH3 domain-containing protein</fullName>
    </recommendedName>
</protein>
<reference evidence="6" key="2">
    <citation type="submission" date="2021-03" db="UniProtKB">
        <authorList>
            <consortium name="EnsemblPlants"/>
        </authorList>
    </citation>
    <scope>IDENTIFICATION</scope>
</reference>
<feature type="domain" description="NPH3" evidence="5">
    <location>
        <begin position="214"/>
        <end position="439"/>
    </location>
</feature>
<accession>A0A803MBT8</accession>
<evidence type="ECO:0000259" key="5">
    <source>
        <dbReference type="PROSITE" id="PS51649"/>
    </source>
</evidence>
<dbReference type="PROSITE" id="PS51649">
    <property type="entry name" value="NPH3"/>
    <property type="match status" value="1"/>
</dbReference>
<dbReference type="InterPro" id="IPR043454">
    <property type="entry name" value="NPH3/RPT2-like"/>
</dbReference>
<sequence length="439" mass="49139">MTLGRTKDSSSRCSKHAMPPNNRLLVCNTPFKLDKGLLAKKSATIASLLDNNPFEDLSVFFNEIPSEPEALELIARFCHGLHVEMTSDNIISLICLSNHLKMTETHCPNNLLNNAILFLKQKILPSWDQTIRSLRASQGPTFQQAVEIGLLDFCIEALTAHVLSDPNILAQPIMSEYTNNIINNRPISSNSNVTRRKLFSEGDHSTASSDSDTSTSTEDITSLPVKMYKSIVETMVQRQVPQENIAGSLFRYLKKHADDSEAIELIERLLPTCTISNKYPLYPYTLLFEMHELATSLKASSDCVASLEIRIGKELYRATPEDLLALDLDIESLKRVLKGFYENFTDPDSSSLVAVADLMEEYLLEVAKKRNMDAKSFTEVAEMASSTSNVGTYRYSDGIYRAVDAYLDKNTELSELEREEVCRVLDFQKMSSQASSTKG</sequence>
<keyword evidence="7" id="KW-1185">Reference proteome</keyword>
<evidence type="ECO:0000256" key="4">
    <source>
        <dbReference type="SAM" id="MobiDB-lite"/>
    </source>
</evidence>
<dbReference type="UniPathway" id="UPA00143"/>
<feature type="region of interest" description="Disordered" evidence="4">
    <location>
        <begin position="199"/>
        <end position="219"/>
    </location>
</feature>
<evidence type="ECO:0000256" key="2">
    <source>
        <dbReference type="ARBA" id="ARBA00022786"/>
    </source>
</evidence>
<dbReference type="PANTHER" id="PTHR32370">
    <property type="entry name" value="OS12G0117600 PROTEIN"/>
    <property type="match status" value="1"/>
</dbReference>
<evidence type="ECO:0000256" key="3">
    <source>
        <dbReference type="PROSITE-ProRule" id="PRU00982"/>
    </source>
</evidence>
<evidence type="ECO:0000313" key="7">
    <source>
        <dbReference type="Proteomes" id="UP000596660"/>
    </source>
</evidence>
<organism evidence="6 7">
    <name type="scientific">Chenopodium quinoa</name>
    <name type="common">Quinoa</name>
    <dbReference type="NCBI Taxonomy" id="63459"/>
    <lineage>
        <taxon>Eukaryota</taxon>
        <taxon>Viridiplantae</taxon>
        <taxon>Streptophyta</taxon>
        <taxon>Embryophyta</taxon>
        <taxon>Tracheophyta</taxon>
        <taxon>Spermatophyta</taxon>
        <taxon>Magnoliopsida</taxon>
        <taxon>eudicotyledons</taxon>
        <taxon>Gunneridae</taxon>
        <taxon>Pentapetalae</taxon>
        <taxon>Caryophyllales</taxon>
        <taxon>Chenopodiaceae</taxon>
        <taxon>Chenopodioideae</taxon>
        <taxon>Atripliceae</taxon>
        <taxon>Chenopodium</taxon>
    </lineage>
</organism>
<dbReference type="SUPFAM" id="SSF54695">
    <property type="entry name" value="POZ domain"/>
    <property type="match status" value="1"/>
</dbReference>
<proteinExistence type="inferred from homology"/>